<proteinExistence type="predicted"/>
<sequence>MFDNYFGGKIDSRSVMQDKIRNMEVTGSVIAEALQVVESRTPAEILSDRVQLAKEKKWQVVASCSSGAPFLGDAFVIPNS</sequence>
<evidence type="ECO:0000313" key="4">
    <source>
        <dbReference type="Proteomes" id="UP000015503"/>
    </source>
</evidence>
<evidence type="ECO:0000313" key="1">
    <source>
        <dbReference type="EMBL" id="BAN48639.1"/>
    </source>
</evidence>
<dbReference type="OrthoDB" id="6899488at2"/>
<dbReference type="STRING" id="1245471.PCA10_29070"/>
<gene>
    <name evidence="1" type="ORF">PCA10_29070</name>
    <name evidence="2" type="ORF">PCA10_29180</name>
    <name evidence="3" type="ORF">PCA10_29290</name>
</gene>
<dbReference type="KEGG" id="pre:PCA10_29070"/>
<dbReference type="eggNOG" id="ENOG5030T86">
    <property type="taxonomic scope" value="Bacteria"/>
</dbReference>
<dbReference type="HOGENOM" id="CLU_2619249_0_0_6"/>
<dbReference type="RefSeq" id="WP_016492807.1">
    <property type="nucleotide sequence ID" value="NC_021499.1"/>
</dbReference>
<evidence type="ECO:0000313" key="3">
    <source>
        <dbReference type="EMBL" id="BAN48661.1"/>
    </source>
</evidence>
<dbReference type="EMBL" id="AP013068">
    <property type="protein sequence ID" value="BAN48650.1"/>
    <property type="molecule type" value="Genomic_DNA"/>
</dbReference>
<reference evidence="3 4" key="1">
    <citation type="journal article" date="2013" name="Genome Announc.">
        <title>Complete Genome Sequence of the Carbazole Degrader Pseudomonas resinovorans Strain CA10 (NBRC 106553).</title>
        <authorList>
            <person name="Shintani M."/>
            <person name="Hosoyama A."/>
            <person name="Ohji S."/>
            <person name="Tsuchikane K."/>
            <person name="Takarada H."/>
            <person name="Yamazoe A."/>
            <person name="Fujita N."/>
            <person name="Nojiri H."/>
        </authorList>
    </citation>
    <scope>NUCLEOTIDE SEQUENCE [LARGE SCALE GENOMIC DNA]</scope>
    <source>
        <strain evidence="3 4">NBRC 106553</strain>
    </source>
</reference>
<keyword evidence="4" id="KW-1185">Reference proteome</keyword>
<dbReference type="KEGG" id="pre:PCA10_29290"/>
<dbReference type="KEGG" id="pre:PCA10_29180"/>
<protein>
    <submittedName>
        <fullName evidence="3">Uncharacterized protein</fullName>
    </submittedName>
</protein>
<dbReference type="EMBL" id="AP013068">
    <property type="protein sequence ID" value="BAN48639.1"/>
    <property type="molecule type" value="Genomic_DNA"/>
</dbReference>
<accession>S6AVY2</accession>
<dbReference type="EMBL" id="AP013068">
    <property type="protein sequence ID" value="BAN48661.1"/>
    <property type="molecule type" value="Genomic_DNA"/>
</dbReference>
<evidence type="ECO:0000313" key="2">
    <source>
        <dbReference type="EMBL" id="BAN48650.1"/>
    </source>
</evidence>
<dbReference type="AlphaFoldDB" id="S6AVY2"/>
<dbReference type="Proteomes" id="UP000015503">
    <property type="component" value="Chromosome"/>
</dbReference>
<organism evidence="3 4">
    <name type="scientific">Metapseudomonas resinovorans NBRC 106553</name>
    <dbReference type="NCBI Taxonomy" id="1245471"/>
    <lineage>
        <taxon>Bacteria</taxon>
        <taxon>Pseudomonadati</taxon>
        <taxon>Pseudomonadota</taxon>
        <taxon>Gammaproteobacteria</taxon>
        <taxon>Pseudomonadales</taxon>
        <taxon>Pseudomonadaceae</taxon>
        <taxon>Metapseudomonas</taxon>
    </lineage>
</organism>
<name>S6AVY2_METRE</name>